<dbReference type="NCBIfam" id="TIGR00030">
    <property type="entry name" value="S21p"/>
    <property type="match status" value="1"/>
</dbReference>
<evidence type="ECO:0000256" key="3">
    <source>
        <dbReference type="ARBA" id="ARBA00023274"/>
    </source>
</evidence>
<proteinExistence type="inferred from homology"/>
<name>A0A382QHA8_9ZZZZ</name>
<evidence type="ECO:0000313" key="5">
    <source>
        <dbReference type="EMBL" id="SVC84072.1"/>
    </source>
</evidence>
<dbReference type="InterPro" id="IPR038380">
    <property type="entry name" value="Ribosomal_bS21_sf"/>
</dbReference>
<dbReference type="GO" id="GO:0005840">
    <property type="term" value="C:ribosome"/>
    <property type="evidence" value="ECO:0007669"/>
    <property type="project" value="UniProtKB-KW"/>
</dbReference>
<keyword evidence="2" id="KW-0689">Ribosomal protein</keyword>
<keyword evidence="3" id="KW-0687">Ribonucleoprotein</keyword>
<dbReference type="EMBL" id="UINC01114043">
    <property type="protein sequence ID" value="SVC84072.1"/>
    <property type="molecule type" value="Genomic_DNA"/>
</dbReference>
<evidence type="ECO:0000256" key="4">
    <source>
        <dbReference type="SAM" id="MobiDB-lite"/>
    </source>
</evidence>
<dbReference type="GO" id="GO:0003735">
    <property type="term" value="F:structural constituent of ribosome"/>
    <property type="evidence" value="ECO:0007669"/>
    <property type="project" value="InterPro"/>
</dbReference>
<evidence type="ECO:0000256" key="2">
    <source>
        <dbReference type="ARBA" id="ARBA00022980"/>
    </source>
</evidence>
<evidence type="ECO:0008006" key="6">
    <source>
        <dbReference type="Google" id="ProtNLM"/>
    </source>
</evidence>
<dbReference type="Pfam" id="PF01165">
    <property type="entry name" value="Ribosomal_S21"/>
    <property type="match status" value="1"/>
</dbReference>
<comment type="similarity">
    <text evidence="1">Belongs to the bacterial ribosomal protein bS21 family.</text>
</comment>
<feature type="compositionally biased region" description="Basic and acidic residues" evidence="4">
    <location>
        <begin position="59"/>
        <end position="68"/>
    </location>
</feature>
<gene>
    <name evidence="5" type="ORF">METZ01_LOCUS336926</name>
</gene>
<evidence type="ECO:0000256" key="1">
    <source>
        <dbReference type="ARBA" id="ARBA00006640"/>
    </source>
</evidence>
<reference evidence="5" key="1">
    <citation type="submission" date="2018-05" db="EMBL/GenBank/DDBJ databases">
        <authorList>
            <person name="Lanie J.A."/>
            <person name="Ng W.-L."/>
            <person name="Kazmierczak K.M."/>
            <person name="Andrzejewski T.M."/>
            <person name="Davidsen T.M."/>
            <person name="Wayne K.J."/>
            <person name="Tettelin H."/>
            <person name="Glass J.I."/>
            <person name="Rusch D."/>
            <person name="Podicherti R."/>
            <person name="Tsui H.-C.T."/>
            <person name="Winkler M.E."/>
        </authorList>
    </citation>
    <scope>NUCLEOTIDE SEQUENCE</scope>
</reference>
<dbReference type="GO" id="GO:1990904">
    <property type="term" value="C:ribonucleoprotein complex"/>
    <property type="evidence" value="ECO:0007669"/>
    <property type="project" value="UniProtKB-KW"/>
</dbReference>
<dbReference type="Gene3D" id="1.20.5.1150">
    <property type="entry name" value="Ribosomal protein S8"/>
    <property type="match status" value="1"/>
</dbReference>
<protein>
    <recommendedName>
        <fullName evidence="6">30S ribosomal protein S21</fullName>
    </recommendedName>
</protein>
<feature type="region of interest" description="Disordered" evidence="4">
    <location>
        <begin position="40"/>
        <end position="68"/>
    </location>
</feature>
<dbReference type="AlphaFoldDB" id="A0A382QHA8"/>
<dbReference type="InterPro" id="IPR001911">
    <property type="entry name" value="Ribosomal_bS21"/>
</dbReference>
<organism evidence="5">
    <name type="scientific">marine metagenome</name>
    <dbReference type="NCBI Taxonomy" id="408172"/>
    <lineage>
        <taxon>unclassified sequences</taxon>
        <taxon>metagenomes</taxon>
        <taxon>ecological metagenomes</taxon>
    </lineage>
</organism>
<sequence length="68" mass="8483">MSVEVQVRDGNVMKAMKILKKKLEKDGMFLELRRRMHYEKPSLKRQREHKQNVNRCKKLQRERERDDW</sequence>
<dbReference type="GO" id="GO:0006412">
    <property type="term" value="P:translation"/>
    <property type="evidence" value="ECO:0007669"/>
    <property type="project" value="InterPro"/>
</dbReference>
<accession>A0A382QHA8</accession>